<dbReference type="InterPro" id="IPR036188">
    <property type="entry name" value="FAD/NAD-bd_sf"/>
</dbReference>
<accession>A0A132B3L7</accession>
<dbReference type="GO" id="GO:0003682">
    <property type="term" value="F:chromatin binding"/>
    <property type="evidence" value="ECO:0007669"/>
    <property type="project" value="TreeGrafter"/>
</dbReference>
<dbReference type="PANTHER" id="PTHR10742:SF414">
    <property type="entry name" value="CONTAINING AMINE OXIDASE, PUTATIVE (AFU_ORTHOLOGUE AFUA_3G12150)-RELATED"/>
    <property type="match status" value="1"/>
</dbReference>
<dbReference type="InterPro" id="IPR050281">
    <property type="entry name" value="Flavin_monoamine_oxidase"/>
</dbReference>
<dbReference type="SUPFAM" id="SSF54373">
    <property type="entry name" value="FAD-linked reductases, C-terminal domain"/>
    <property type="match status" value="1"/>
</dbReference>
<sequence>MSSPTPHIGIVGAGVSGLRCAEILLNHGFQVTILEARDRIGGRICQSDKLGYRADIGPNWIHQVCRHPIVDLARETNTPLHPWNDKQNIYDSSGKLLPDDKSDRLSSLLWQFIEEAFTYSATHQNEISESDSLYDFVKSKAEEHIKEQEDVELLLQMSQMWGAYVGDQVSRQSLRFAWMEECCGGGEMFVESTWEAILGEIAGIPLEKAKVCLGEKVVNVQTSSRASEGGKVTLSTEKGETFLFDEVVMTTPLGFLKRNKGAFEPVLPQRLLDGIDAISVGHLEKVYITFPTAFWVDAPSTPLAPNLSPQERAKAEDTFPGYTNWLSPSYSDATNPSRWPAECWNLASFTPPNRHPTLIFYLYGESSAYLTTLVHRKSTEDHHNLLNSFFKPYYSLLSNYDATSPDCEPKAILSTEWQKDELSGFGSYCNFQVGVKDAAENVKAMRFGVPEQRLWFAGEHTAPFEELGTVAGAYLSGEGVALRILDGYGVNGSIN</sequence>
<dbReference type="PRINTS" id="PR00419">
    <property type="entry name" value="ADXRDTASE"/>
</dbReference>
<dbReference type="GO" id="GO:0006338">
    <property type="term" value="P:chromatin remodeling"/>
    <property type="evidence" value="ECO:0007669"/>
    <property type="project" value="TreeGrafter"/>
</dbReference>
<dbReference type="InterPro" id="IPR002937">
    <property type="entry name" value="Amino_oxidase"/>
</dbReference>
<dbReference type="GeneID" id="28819955"/>
<dbReference type="STRING" id="149040.A0A132B3L7"/>
<evidence type="ECO:0000313" key="2">
    <source>
        <dbReference type="EMBL" id="KUJ06995.1"/>
    </source>
</evidence>
<dbReference type="RefSeq" id="XP_018061350.1">
    <property type="nucleotide sequence ID" value="XM_018210229.1"/>
</dbReference>
<organism evidence="2 3">
    <name type="scientific">Mollisia scopiformis</name>
    <name type="common">Conifer needle endophyte fungus</name>
    <name type="synonym">Phialocephala scopiformis</name>
    <dbReference type="NCBI Taxonomy" id="149040"/>
    <lineage>
        <taxon>Eukaryota</taxon>
        <taxon>Fungi</taxon>
        <taxon>Dikarya</taxon>
        <taxon>Ascomycota</taxon>
        <taxon>Pezizomycotina</taxon>
        <taxon>Leotiomycetes</taxon>
        <taxon>Helotiales</taxon>
        <taxon>Mollisiaceae</taxon>
        <taxon>Mollisia</taxon>
    </lineage>
</organism>
<dbReference type="Gene3D" id="3.50.50.60">
    <property type="entry name" value="FAD/NAD(P)-binding domain"/>
    <property type="match status" value="1"/>
</dbReference>
<dbReference type="SUPFAM" id="SSF51905">
    <property type="entry name" value="FAD/NAD(P)-binding domain"/>
    <property type="match status" value="1"/>
</dbReference>
<dbReference type="OrthoDB" id="5046242at2759"/>
<keyword evidence="3" id="KW-1185">Reference proteome</keyword>
<dbReference type="Gene3D" id="3.90.660.10">
    <property type="match status" value="1"/>
</dbReference>
<dbReference type="EMBL" id="KQ947442">
    <property type="protein sequence ID" value="KUJ06995.1"/>
    <property type="molecule type" value="Genomic_DNA"/>
</dbReference>
<dbReference type="PANTHER" id="PTHR10742">
    <property type="entry name" value="FLAVIN MONOAMINE OXIDASE"/>
    <property type="match status" value="1"/>
</dbReference>
<dbReference type="GO" id="GO:0050660">
    <property type="term" value="F:flavin adenine dinucleotide binding"/>
    <property type="evidence" value="ECO:0007669"/>
    <property type="project" value="TreeGrafter"/>
</dbReference>
<dbReference type="AlphaFoldDB" id="A0A132B3L7"/>
<evidence type="ECO:0000259" key="1">
    <source>
        <dbReference type="Pfam" id="PF01593"/>
    </source>
</evidence>
<name>A0A132B3L7_MOLSC</name>
<protein>
    <submittedName>
        <fullName evidence="2">Amine oxidase</fullName>
    </submittedName>
</protein>
<dbReference type="KEGG" id="psco:LY89DRAFT_602123"/>
<feature type="domain" description="Amine oxidase" evidence="1">
    <location>
        <begin position="15"/>
        <end position="485"/>
    </location>
</feature>
<gene>
    <name evidence="2" type="ORF">LY89DRAFT_602123</name>
</gene>
<dbReference type="InParanoid" id="A0A132B3L7"/>
<evidence type="ECO:0000313" key="3">
    <source>
        <dbReference type="Proteomes" id="UP000070700"/>
    </source>
</evidence>
<dbReference type="Proteomes" id="UP000070700">
    <property type="component" value="Unassembled WGS sequence"/>
</dbReference>
<proteinExistence type="predicted"/>
<dbReference type="GO" id="GO:0016491">
    <property type="term" value="F:oxidoreductase activity"/>
    <property type="evidence" value="ECO:0007669"/>
    <property type="project" value="InterPro"/>
</dbReference>
<reference evidence="2 3" key="1">
    <citation type="submission" date="2015-10" db="EMBL/GenBank/DDBJ databases">
        <title>Full genome of DAOMC 229536 Phialocephala scopiformis, a fungal endophyte of spruce producing the potent anti-insectan compound rugulosin.</title>
        <authorList>
            <consortium name="DOE Joint Genome Institute"/>
            <person name="Walker A.K."/>
            <person name="Frasz S.L."/>
            <person name="Seifert K.A."/>
            <person name="Miller J.D."/>
            <person name="Mondo S.J."/>
            <person name="Labutti K."/>
            <person name="Lipzen A."/>
            <person name="Dockter R."/>
            <person name="Kennedy M."/>
            <person name="Grigoriev I.V."/>
            <person name="Spatafora J.W."/>
        </authorList>
    </citation>
    <scope>NUCLEOTIDE SEQUENCE [LARGE SCALE GENOMIC DNA]</scope>
    <source>
        <strain evidence="2 3">CBS 120377</strain>
    </source>
</reference>
<dbReference type="Pfam" id="PF01593">
    <property type="entry name" value="Amino_oxidase"/>
    <property type="match status" value="1"/>
</dbReference>